<evidence type="ECO:0000313" key="5">
    <source>
        <dbReference type="EMBL" id="ABX04844.1"/>
    </source>
</evidence>
<evidence type="ECO:0000256" key="2">
    <source>
        <dbReference type="ARBA" id="ARBA00007639"/>
    </source>
</evidence>
<sequence>MEKPTNKPQVLVNSVGYSRRDFLRFGAFTTVGLLAGCGTTSATPVSTATPTKPKIGLVMKSLSNEFFQQMQAGAEEYARQNATRFDFTATGINDERDFATQIASFERLVNEQYDVIVLAPADSIALVAPVAKAVKAGIVVINIDVALDEATKKAAGIDLAFFGPDNRAGAKMSGEVLAKALGAGGKVAVLEGNPEADNAVQRRLGFDDAIADGSLNLVVAESGHWETSEGQSITAAWLKKYPDLQGIMCANDSMAFGAVQALEAANLLDKIKVVGFDNIPAVQPLIKDGKMLATVEQYGAQMAAIGMDYGYRTLKGEKFSGWIRTELKLITKDNL</sequence>
<dbReference type="Pfam" id="PF13407">
    <property type="entry name" value="Peripla_BP_4"/>
    <property type="match status" value="1"/>
</dbReference>
<dbReference type="KEGG" id="hau:Haur_2204"/>
<dbReference type="PANTHER" id="PTHR46847:SF1">
    <property type="entry name" value="D-ALLOSE-BINDING PERIPLASMIC PROTEIN-RELATED"/>
    <property type="match status" value="1"/>
</dbReference>
<dbReference type="HOGENOM" id="CLU_037628_3_2_0"/>
<dbReference type="Proteomes" id="UP000000787">
    <property type="component" value="Chromosome"/>
</dbReference>
<proteinExistence type="inferred from homology"/>
<dbReference type="GO" id="GO:0030246">
    <property type="term" value="F:carbohydrate binding"/>
    <property type="evidence" value="ECO:0007669"/>
    <property type="project" value="UniProtKB-ARBA"/>
</dbReference>
<gene>
    <name evidence="5" type="ordered locus">Haur_2204</name>
</gene>
<dbReference type="STRING" id="316274.Haur_2204"/>
<evidence type="ECO:0000256" key="3">
    <source>
        <dbReference type="ARBA" id="ARBA00022729"/>
    </source>
</evidence>
<evidence type="ECO:0000256" key="1">
    <source>
        <dbReference type="ARBA" id="ARBA00004196"/>
    </source>
</evidence>
<dbReference type="InParanoid" id="A9AX36"/>
<feature type="domain" description="Periplasmic binding protein" evidence="4">
    <location>
        <begin position="55"/>
        <end position="318"/>
    </location>
</feature>
<dbReference type="eggNOG" id="COG1879">
    <property type="taxonomic scope" value="Bacteria"/>
</dbReference>
<comment type="subcellular location">
    <subcellularLocation>
        <location evidence="1">Cell envelope</location>
    </subcellularLocation>
</comment>
<dbReference type="InterPro" id="IPR028082">
    <property type="entry name" value="Peripla_BP_I"/>
</dbReference>
<name>A9AX36_HERA2</name>
<dbReference type="SUPFAM" id="SSF53822">
    <property type="entry name" value="Periplasmic binding protein-like I"/>
    <property type="match status" value="1"/>
</dbReference>
<dbReference type="GO" id="GO:0016787">
    <property type="term" value="F:hydrolase activity"/>
    <property type="evidence" value="ECO:0007669"/>
    <property type="project" value="UniProtKB-KW"/>
</dbReference>
<dbReference type="AlphaFoldDB" id="A9AX36"/>
<dbReference type="BioCyc" id="HAUR316274:GHYA-2232-MONOMER"/>
<dbReference type="GO" id="GO:0030313">
    <property type="term" value="C:cell envelope"/>
    <property type="evidence" value="ECO:0007669"/>
    <property type="project" value="UniProtKB-SubCell"/>
</dbReference>
<evidence type="ECO:0000313" key="6">
    <source>
        <dbReference type="Proteomes" id="UP000000787"/>
    </source>
</evidence>
<keyword evidence="3" id="KW-0732">Signal</keyword>
<dbReference type="EC" id="3.6.3.17" evidence="5"/>
<dbReference type="InterPro" id="IPR025997">
    <property type="entry name" value="SBP_2_dom"/>
</dbReference>
<dbReference type="PANTHER" id="PTHR46847">
    <property type="entry name" value="D-ALLOSE-BINDING PERIPLASMIC PROTEIN-RELATED"/>
    <property type="match status" value="1"/>
</dbReference>
<dbReference type="Gene3D" id="3.40.50.2300">
    <property type="match status" value="2"/>
</dbReference>
<keyword evidence="5" id="KW-0378">Hydrolase</keyword>
<reference evidence="5 6" key="1">
    <citation type="journal article" date="2011" name="Stand. Genomic Sci.">
        <title>Complete genome sequence of the filamentous gliding predatory bacterium Herpetosiphon aurantiacus type strain (114-95(T)).</title>
        <authorList>
            <person name="Kiss H."/>
            <person name="Nett M."/>
            <person name="Domin N."/>
            <person name="Martin K."/>
            <person name="Maresca J.A."/>
            <person name="Copeland A."/>
            <person name="Lapidus A."/>
            <person name="Lucas S."/>
            <person name="Berry K.W."/>
            <person name="Glavina Del Rio T."/>
            <person name="Dalin E."/>
            <person name="Tice H."/>
            <person name="Pitluck S."/>
            <person name="Richardson P."/>
            <person name="Bruce D."/>
            <person name="Goodwin L."/>
            <person name="Han C."/>
            <person name="Detter J.C."/>
            <person name="Schmutz J."/>
            <person name="Brettin T."/>
            <person name="Land M."/>
            <person name="Hauser L."/>
            <person name="Kyrpides N.C."/>
            <person name="Ivanova N."/>
            <person name="Goker M."/>
            <person name="Woyke T."/>
            <person name="Klenk H.P."/>
            <person name="Bryant D.A."/>
        </authorList>
    </citation>
    <scope>NUCLEOTIDE SEQUENCE [LARGE SCALE GENOMIC DNA]</scope>
    <source>
        <strain evidence="6">ATCC 23779 / DSM 785 / 114-95</strain>
    </source>
</reference>
<dbReference type="CDD" id="cd19970">
    <property type="entry name" value="PBP1_ABC_sugar_binding-like"/>
    <property type="match status" value="1"/>
</dbReference>
<dbReference type="PROSITE" id="PS51318">
    <property type="entry name" value="TAT"/>
    <property type="match status" value="1"/>
</dbReference>
<comment type="similarity">
    <text evidence="2">Belongs to the bacterial solute-binding protein 2 family.</text>
</comment>
<accession>A9AX36</accession>
<keyword evidence="6" id="KW-1185">Reference proteome</keyword>
<organism evidence="5 6">
    <name type="scientific">Herpetosiphon aurantiacus (strain ATCC 23779 / DSM 785 / 114-95)</name>
    <dbReference type="NCBI Taxonomy" id="316274"/>
    <lineage>
        <taxon>Bacteria</taxon>
        <taxon>Bacillati</taxon>
        <taxon>Chloroflexota</taxon>
        <taxon>Chloroflexia</taxon>
        <taxon>Herpetosiphonales</taxon>
        <taxon>Herpetosiphonaceae</taxon>
        <taxon>Herpetosiphon</taxon>
    </lineage>
</organism>
<protein>
    <submittedName>
        <fullName evidence="5">Monosaccharide-transporting ATPase</fullName>
        <ecNumber evidence="5">3.6.3.17</ecNumber>
    </submittedName>
</protein>
<evidence type="ECO:0000259" key="4">
    <source>
        <dbReference type="Pfam" id="PF13407"/>
    </source>
</evidence>
<dbReference type="InterPro" id="IPR006311">
    <property type="entry name" value="TAT_signal"/>
</dbReference>
<dbReference type="EMBL" id="CP000875">
    <property type="protein sequence ID" value="ABX04844.1"/>
    <property type="molecule type" value="Genomic_DNA"/>
</dbReference>